<dbReference type="RefSeq" id="WP_023928412.1">
    <property type="nucleotide sequence ID" value="NZ_KI669455.1"/>
</dbReference>
<organism evidence="2 3">
    <name type="scientific">Helicobacter macacae MIT 99-5501</name>
    <dbReference type="NCBI Taxonomy" id="1357400"/>
    <lineage>
        <taxon>Bacteria</taxon>
        <taxon>Pseudomonadati</taxon>
        <taxon>Campylobacterota</taxon>
        <taxon>Epsilonproteobacteria</taxon>
        <taxon>Campylobacterales</taxon>
        <taxon>Helicobacteraceae</taxon>
        <taxon>Helicobacter</taxon>
    </lineage>
</organism>
<keyword evidence="1" id="KW-0812">Transmembrane</keyword>
<evidence type="ECO:0000313" key="3">
    <source>
        <dbReference type="Proteomes" id="UP000018731"/>
    </source>
</evidence>
<comment type="caution">
    <text evidence="2">The sequence shown here is derived from an EMBL/GenBank/DDBJ whole genome shotgun (WGS) entry which is preliminary data.</text>
</comment>
<keyword evidence="1" id="KW-1133">Transmembrane helix</keyword>
<dbReference type="PATRIC" id="fig|1357400.3.peg.2228"/>
<protein>
    <submittedName>
        <fullName evidence="2">Uncharacterized protein</fullName>
    </submittedName>
</protein>
<gene>
    <name evidence="2" type="ORF">HMPREF2086_01657</name>
</gene>
<keyword evidence="1" id="KW-0472">Membrane</keyword>
<reference evidence="2 3" key="1">
    <citation type="journal article" date="2014" name="Genome Announc.">
        <title>Draft genome sequences of six enterohepatic helicobacter species isolated from humans and one from rhesus macaques.</title>
        <authorList>
            <person name="Shen Z."/>
            <person name="Sheh A."/>
            <person name="Young S.K."/>
            <person name="Abouelliel A."/>
            <person name="Ward D.V."/>
            <person name="Earl A.M."/>
            <person name="Fox J.G."/>
        </authorList>
    </citation>
    <scope>NUCLEOTIDE SEQUENCE [LARGE SCALE GENOMIC DNA]</scope>
    <source>
        <strain evidence="2 3">MIT 99-5501</strain>
    </source>
</reference>
<dbReference type="AlphaFoldDB" id="V8C613"/>
<accession>V8C613</accession>
<dbReference type="Proteomes" id="UP000018731">
    <property type="component" value="Unassembled WGS sequence"/>
</dbReference>
<proteinExistence type="predicted"/>
<evidence type="ECO:0000313" key="2">
    <source>
        <dbReference type="EMBL" id="ETD22858.1"/>
    </source>
</evidence>
<evidence type="ECO:0000256" key="1">
    <source>
        <dbReference type="SAM" id="Phobius"/>
    </source>
</evidence>
<feature type="transmembrane region" description="Helical" evidence="1">
    <location>
        <begin position="89"/>
        <end position="109"/>
    </location>
</feature>
<dbReference type="HOGENOM" id="CLU_2167462_0_0_7"/>
<sequence>MEKLVKFYKIYVIALVAVITIASVVFRVINGADEVGFGGMVALFGLLLWLPLFVYGTFVYLPSRIYQKFQRPKEEQRDFIVFENTAFEMLYYLSLFVLAFVVVVVMKGIL</sequence>
<feature type="transmembrane region" description="Helical" evidence="1">
    <location>
        <begin position="35"/>
        <end position="61"/>
    </location>
</feature>
<feature type="transmembrane region" description="Helical" evidence="1">
    <location>
        <begin position="7"/>
        <end position="29"/>
    </location>
</feature>
<dbReference type="EMBL" id="AZJI01000007">
    <property type="protein sequence ID" value="ETD22858.1"/>
    <property type="molecule type" value="Genomic_DNA"/>
</dbReference>
<keyword evidence="3" id="KW-1185">Reference proteome</keyword>
<name>V8C613_9HELI</name>